<dbReference type="PIRSF" id="PIRSF005962">
    <property type="entry name" value="Pept_M20D_amidohydro"/>
    <property type="match status" value="1"/>
</dbReference>
<dbReference type="SUPFAM" id="SSF55031">
    <property type="entry name" value="Bacterial exopeptidase dimerisation domain"/>
    <property type="match status" value="1"/>
</dbReference>
<sequence>MDSKKLAAAVQPDVVTFRRELHAHPELSFQEIETTDRIAAALEALGLTVMRFEPTGLMADIKGGKPGKMVGLRADIDALPVTEHTGLPFASAVPGGMHACGHDTHAAMLYGAAKALCSVKDELPGTVRLLFQPAEEIVKGAKALVQQGALEGVDMLFGQHIIGMMPVGVIGVAAGPSAAASDGFTIKVHGKGCHGAMPDTGVDATLAASAIVVGLQSIVSREIAPAEPAVVTVGKLVSGTKGNIISGEAEMEGTVRTFDRALRKTMPERITRIAKDIASAYRCTADVEYEFSVDVLINDEAATAVAAAAAKKVVAAPAMLLQNLPRQMGAEDFADYTAKVPASFAILGGGGEYPQHSDKFCIDEAAFETGVAFLVQAAWDFLAGAQG</sequence>
<dbReference type="FunFam" id="3.30.70.360:FF:000001">
    <property type="entry name" value="N-acetyldiaminopimelate deacetylase"/>
    <property type="match status" value="1"/>
</dbReference>
<proteinExistence type="predicted"/>
<feature type="domain" description="Peptidase M20 dimerisation" evidence="2">
    <location>
        <begin position="183"/>
        <end position="279"/>
    </location>
</feature>
<name>A0A645AMT5_9ZZZZ</name>
<dbReference type="InterPro" id="IPR036264">
    <property type="entry name" value="Bact_exopeptidase_dim_dom"/>
</dbReference>
<evidence type="ECO:0000313" key="3">
    <source>
        <dbReference type="EMBL" id="MPM54545.1"/>
    </source>
</evidence>
<comment type="caution">
    <text evidence="3">The sequence shown here is derived from an EMBL/GenBank/DDBJ whole genome shotgun (WGS) entry which is preliminary data.</text>
</comment>
<dbReference type="Pfam" id="PF01546">
    <property type="entry name" value="Peptidase_M20"/>
    <property type="match status" value="1"/>
</dbReference>
<dbReference type="SUPFAM" id="SSF53187">
    <property type="entry name" value="Zn-dependent exopeptidases"/>
    <property type="match status" value="1"/>
</dbReference>
<dbReference type="InterPro" id="IPR011650">
    <property type="entry name" value="Peptidase_M20_dimer"/>
</dbReference>
<dbReference type="InterPro" id="IPR002933">
    <property type="entry name" value="Peptidase_M20"/>
</dbReference>
<dbReference type="Gene3D" id="3.30.70.360">
    <property type="match status" value="1"/>
</dbReference>
<dbReference type="EMBL" id="VSSQ01014852">
    <property type="protein sequence ID" value="MPM54545.1"/>
    <property type="molecule type" value="Genomic_DNA"/>
</dbReference>
<evidence type="ECO:0000259" key="2">
    <source>
        <dbReference type="Pfam" id="PF07687"/>
    </source>
</evidence>
<dbReference type="PANTHER" id="PTHR11014">
    <property type="entry name" value="PEPTIDASE M20 FAMILY MEMBER"/>
    <property type="match status" value="1"/>
</dbReference>
<dbReference type="AlphaFoldDB" id="A0A645AMT5"/>
<reference evidence="3" key="1">
    <citation type="submission" date="2019-08" db="EMBL/GenBank/DDBJ databases">
        <authorList>
            <person name="Kucharzyk K."/>
            <person name="Murdoch R.W."/>
            <person name="Higgins S."/>
            <person name="Loffler F."/>
        </authorList>
    </citation>
    <scope>NUCLEOTIDE SEQUENCE</scope>
</reference>
<dbReference type="PANTHER" id="PTHR11014:SF63">
    <property type="entry name" value="METALLOPEPTIDASE, PUTATIVE (AFU_ORTHOLOGUE AFUA_6G09600)-RELATED"/>
    <property type="match status" value="1"/>
</dbReference>
<dbReference type="EC" id="3.-.-.-" evidence="3"/>
<gene>
    <name evidence="3" type="primary">yxeP_33</name>
    <name evidence="3" type="ORF">SDC9_101323</name>
</gene>
<keyword evidence="1 3" id="KW-0378">Hydrolase</keyword>
<organism evidence="3">
    <name type="scientific">bioreactor metagenome</name>
    <dbReference type="NCBI Taxonomy" id="1076179"/>
    <lineage>
        <taxon>unclassified sequences</taxon>
        <taxon>metagenomes</taxon>
        <taxon>ecological metagenomes</taxon>
    </lineage>
</organism>
<dbReference type="InterPro" id="IPR017439">
    <property type="entry name" value="Amidohydrolase"/>
</dbReference>
<dbReference type="NCBIfam" id="TIGR01891">
    <property type="entry name" value="amidohydrolases"/>
    <property type="match status" value="1"/>
</dbReference>
<dbReference type="Pfam" id="PF07687">
    <property type="entry name" value="M20_dimer"/>
    <property type="match status" value="1"/>
</dbReference>
<evidence type="ECO:0000256" key="1">
    <source>
        <dbReference type="ARBA" id="ARBA00022801"/>
    </source>
</evidence>
<dbReference type="Gene3D" id="3.40.630.10">
    <property type="entry name" value="Zn peptidases"/>
    <property type="match status" value="1"/>
</dbReference>
<protein>
    <submittedName>
        <fullName evidence="3">Putative hydrolase YxeP</fullName>
        <ecNumber evidence="3">3.-.-.-</ecNumber>
    </submittedName>
</protein>
<dbReference type="GO" id="GO:0016787">
    <property type="term" value="F:hydrolase activity"/>
    <property type="evidence" value="ECO:0007669"/>
    <property type="project" value="UniProtKB-KW"/>
</dbReference>
<accession>A0A645AMT5</accession>